<dbReference type="Proteomes" id="UP000179840">
    <property type="component" value="Unassembled WGS sequence"/>
</dbReference>
<name>A0A1S1U9E8_9BURK</name>
<dbReference type="RefSeq" id="WP_071077912.1">
    <property type="nucleotide sequence ID" value="NZ_LFKP01000008.1"/>
</dbReference>
<evidence type="ECO:0000313" key="2">
    <source>
        <dbReference type="Proteomes" id="UP000179840"/>
    </source>
</evidence>
<dbReference type="EMBL" id="LFKP01000008">
    <property type="protein sequence ID" value="OHV96414.1"/>
    <property type="molecule type" value="Genomic_DNA"/>
</dbReference>
<evidence type="ECO:0008006" key="3">
    <source>
        <dbReference type="Google" id="ProtNLM"/>
    </source>
</evidence>
<proteinExistence type="predicted"/>
<dbReference type="AlphaFoldDB" id="A0A1S1U9E8"/>
<comment type="caution">
    <text evidence="1">The sequence shown here is derived from an EMBL/GenBank/DDBJ whole genome shotgun (WGS) entry which is preliminary data.</text>
</comment>
<gene>
    <name evidence="1" type="ORF">AKG95_16780</name>
</gene>
<sequence length="498" mass="54450">MLAKVGDIYSVFSSRLQQYVACQVTAIEDDASSGRAPLAAVLELDWTGDALPDAAAVQAMRPLLCDYYFWNRRHDHSFVNAKVPRACTLVANIAPLVDTQVKSYSGGWHMGDSLYRQRRWEQVDPDRRQRFKAASGAEVRIGGQALRQNTSRIGDGVLQALGDLSELDQLPCLTAIETRHGSAALAAYINGNPIISEVQWQSSTVSELDLSNSNVSRLIVHAEGLQSLRLNEGLSTLILNGAPSPSLRIDDAHAGRFLRLQCGGALAPFHGLDELMHLSLSAMPAVDFDVVAQRFPGLTELTVWGKPGLASNVASIATLARLQAFTAYELFGYGPDDFPTPAQLPSLSSLYLASLPADAARAIKAGYKKAAALGLSLSVTRPRKPEWLAENLDNPFRDWDGREHISAAYARKAAQAYKKLLATARTFDGVNDSETVQAMAQEMVTAYVAVFNQIERRSSIIETVERDEIYVALEQVLTQAQLPDVAALYALFDRLRDF</sequence>
<reference evidence="1 2" key="1">
    <citation type="submission" date="2015-06" db="EMBL/GenBank/DDBJ databases">
        <title>Draft genome sequencing of a biphenyl-degrading bacterium, Janthinobacterium lividum MEG1.</title>
        <authorList>
            <person name="Shimodaira J."/>
            <person name="Hatta T."/>
        </authorList>
    </citation>
    <scope>NUCLEOTIDE SEQUENCE [LARGE SCALE GENOMIC DNA]</scope>
    <source>
        <strain evidence="1 2">MEG1</strain>
    </source>
</reference>
<organism evidence="1 2">
    <name type="scientific">Janthinobacterium lividum</name>
    <dbReference type="NCBI Taxonomy" id="29581"/>
    <lineage>
        <taxon>Bacteria</taxon>
        <taxon>Pseudomonadati</taxon>
        <taxon>Pseudomonadota</taxon>
        <taxon>Betaproteobacteria</taxon>
        <taxon>Burkholderiales</taxon>
        <taxon>Oxalobacteraceae</taxon>
        <taxon>Janthinobacterium</taxon>
    </lineage>
</organism>
<evidence type="ECO:0000313" key="1">
    <source>
        <dbReference type="EMBL" id="OHV96414.1"/>
    </source>
</evidence>
<accession>A0A1S1U9E8</accession>
<protein>
    <recommendedName>
        <fullName evidence="3">Gliding motility protein</fullName>
    </recommendedName>
</protein>